<accession>A0A7Z0E886</accession>
<dbReference type="GO" id="GO:0009424">
    <property type="term" value="C:bacterial-type flagellum hook"/>
    <property type="evidence" value="ECO:0007669"/>
    <property type="project" value="UniProtKB-UniRule"/>
</dbReference>
<sequence length="439" mass="45040">MSLALPGLASGLDSAALIDSLMQVEAIPQQLLQRQATKTNSVVSALQGLNTRIAATAERSAELAKPAALRAFSAQSSDPSVSATVSSAGSAGTLSFTVENTAVRHTVVTAPIQAWDSPEFSILAADGTSTAITADSSSLDDIVRAINSAGAGVSAVKVPAGDGAHRLQLSAASTGAAGVFSLQGTTLESTVTCTGEDARITLWKGTGAEQQVRSATNSFQDLMPGVQVRVTAATTAEVTLSVERDAASAAAAAESLIGSVNAVLGHIRTTTRVTSANDGSTTSSVLTGDSAVRSAGQRMTDAVIRPIDGRSPSEIGISLSRAGELSLDQEKFAAALAADPAAVERMLGELAGRINSVADNLSNRFDGQITARITGQQGLATRLTDQVGEWTGRLAARRATLERTYAALEVQMQSLNSQMDYLSSQLAALPQASSARNNR</sequence>
<dbReference type="GO" id="GO:0007155">
    <property type="term" value="P:cell adhesion"/>
    <property type="evidence" value="ECO:0007669"/>
    <property type="project" value="InterPro"/>
</dbReference>
<keyword evidence="3 5" id="KW-0175">Coiled coil</keyword>
<proteinExistence type="inferred from homology"/>
<evidence type="ECO:0000256" key="1">
    <source>
        <dbReference type="ARBA" id="ARBA00009764"/>
    </source>
</evidence>
<evidence type="ECO:0000259" key="6">
    <source>
        <dbReference type="Pfam" id="PF02465"/>
    </source>
</evidence>
<comment type="function">
    <text evidence="5">Required for morphogenesis and for the elongation of the flagellar filament by facilitating polymerization of the flagellin monomers at the tip of growing filament. Forms a capping structure, which prevents flagellin subunits (transported through the central channel of the flagellum) from leaking out without polymerization at the distal end.</text>
</comment>
<keyword evidence="5" id="KW-0964">Secreted</keyword>
<evidence type="ECO:0000259" key="7">
    <source>
        <dbReference type="Pfam" id="PF07195"/>
    </source>
</evidence>
<comment type="subcellular location">
    <subcellularLocation>
        <location evidence="5">Secreted</location>
    </subcellularLocation>
    <subcellularLocation>
        <location evidence="5">Bacterial flagellum</location>
    </subcellularLocation>
</comment>
<name>A0A7Z0E886_9MICC</name>
<comment type="similarity">
    <text evidence="1 5">Belongs to the FliD family.</text>
</comment>
<keyword evidence="8" id="KW-0969">Cilium</keyword>
<dbReference type="Pfam" id="PF07196">
    <property type="entry name" value="Flagellin_IN"/>
    <property type="match status" value="1"/>
</dbReference>
<feature type="domain" description="Flagellar hook-associated protein 2 C-terminal" evidence="7">
    <location>
        <begin position="196"/>
        <end position="417"/>
    </location>
</feature>
<evidence type="ECO:0000256" key="5">
    <source>
        <dbReference type="RuleBase" id="RU362066"/>
    </source>
</evidence>
<dbReference type="GO" id="GO:0071973">
    <property type="term" value="P:bacterial-type flagellum-dependent cell motility"/>
    <property type="evidence" value="ECO:0007669"/>
    <property type="project" value="TreeGrafter"/>
</dbReference>
<keyword evidence="4 5" id="KW-0975">Bacterial flagellum</keyword>
<dbReference type="Pfam" id="PF02465">
    <property type="entry name" value="FliD_N"/>
    <property type="match status" value="1"/>
</dbReference>
<dbReference type="PANTHER" id="PTHR30288:SF0">
    <property type="entry name" value="FLAGELLAR HOOK-ASSOCIATED PROTEIN 2"/>
    <property type="match status" value="1"/>
</dbReference>
<evidence type="ECO:0000256" key="2">
    <source>
        <dbReference type="ARBA" id="ARBA00011255"/>
    </source>
</evidence>
<organism evidence="8 9">
    <name type="scientific">Nesterenkonia sandarakina</name>
    <dbReference type="NCBI Taxonomy" id="272918"/>
    <lineage>
        <taxon>Bacteria</taxon>
        <taxon>Bacillati</taxon>
        <taxon>Actinomycetota</taxon>
        <taxon>Actinomycetes</taxon>
        <taxon>Micrococcales</taxon>
        <taxon>Micrococcaceae</taxon>
        <taxon>Nesterenkonia</taxon>
    </lineage>
</organism>
<dbReference type="InterPro" id="IPR003481">
    <property type="entry name" value="FliD_N"/>
</dbReference>
<protein>
    <recommendedName>
        <fullName evidence="5">Flagellar hook-associated protein 2</fullName>
        <shortName evidence="5">HAP2</shortName>
    </recommendedName>
    <alternativeName>
        <fullName evidence="5">Flagellar cap protein</fullName>
    </alternativeName>
</protein>
<feature type="domain" description="Flagellar hook-associated protein 2 N-terminal" evidence="6">
    <location>
        <begin position="10"/>
        <end position="104"/>
    </location>
</feature>
<gene>
    <name evidence="8" type="ORF">HNR11_001420</name>
</gene>
<keyword evidence="8" id="KW-0966">Cell projection</keyword>
<evidence type="ECO:0000256" key="4">
    <source>
        <dbReference type="ARBA" id="ARBA00023143"/>
    </source>
</evidence>
<reference evidence="8 9" key="1">
    <citation type="submission" date="2020-07" db="EMBL/GenBank/DDBJ databases">
        <title>Sequencing the genomes of 1000 actinobacteria strains.</title>
        <authorList>
            <person name="Klenk H.-P."/>
        </authorList>
    </citation>
    <scope>NUCLEOTIDE SEQUENCE [LARGE SCALE GENOMIC DNA]</scope>
    <source>
        <strain evidence="8 9">DSM 15664</strain>
    </source>
</reference>
<dbReference type="GO" id="GO:0005576">
    <property type="term" value="C:extracellular region"/>
    <property type="evidence" value="ECO:0007669"/>
    <property type="project" value="UniProtKB-SubCell"/>
</dbReference>
<dbReference type="RefSeq" id="WP_179441725.1">
    <property type="nucleotide sequence ID" value="NZ_BAAALK010000002.1"/>
</dbReference>
<evidence type="ECO:0000313" key="9">
    <source>
        <dbReference type="Proteomes" id="UP000560069"/>
    </source>
</evidence>
<keyword evidence="8" id="KW-0282">Flagellum</keyword>
<dbReference type="InterPro" id="IPR010810">
    <property type="entry name" value="Flagellin_hook_IN_motif"/>
</dbReference>
<dbReference type="GO" id="GO:0009421">
    <property type="term" value="C:bacterial-type flagellum filament cap"/>
    <property type="evidence" value="ECO:0007669"/>
    <property type="project" value="InterPro"/>
</dbReference>
<evidence type="ECO:0000256" key="3">
    <source>
        <dbReference type="ARBA" id="ARBA00023054"/>
    </source>
</evidence>
<dbReference type="AlphaFoldDB" id="A0A7Z0E886"/>
<dbReference type="InterPro" id="IPR010809">
    <property type="entry name" value="FliD_C"/>
</dbReference>
<dbReference type="EMBL" id="JACCFQ010000001">
    <property type="protein sequence ID" value="NYJ16886.1"/>
    <property type="molecule type" value="Genomic_DNA"/>
</dbReference>
<dbReference type="Proteomes" id="UP000560069">
    <property type="component" value="Unassembled WGS sequence"/>
</dbReference>
<comment type="subunit">
    <text evidence="2 5">Homopentamer.</text>
</comment>
<feature type="coiled-coil region" evidence="5">
    <location>
        <begin position="398"/>
        <end position="425"/>
    </location>
</feature>
<dbReference type="Pfam" id="PF07195">
    <property type="entry name" value="FliD_C"/>
    <property type="match status" value="1"/>
</dbReference>
<dbReference type="InterPro" id="IPR040026">
    <property type="entry name" value="FliD"/>
</dbReference>
<dbReference type="PANTHER" id="PTHR30288">
    <property type="entry name" value="FLAGELLAR CAP/ASSEMBLY PROTEIN FLID"/>
    <property type="match status" value="1"/>
</dbReference>
<keyword evidence="9" id="KW-1185">Reference proteome</keyword>
<comment type="caution">
    <text evidence="8">The sequence shown here is derived from an EMBL/GenBank/DDBJ whole genome shotgun (WGS) entry which is preliminary data.</text>
</comment>
<evidence type="ECO:0000313" key="8">
    <source>
        <dbReference type="EMBL" id="NYJ16886.1"/>
    </source>
</evidence>